<dbReference type="PANTHER" id="PTHR46623">
    <property type="entry name" value="CARBOXYMETHYLENEBUTENOLIDASE-RELATED"/>
    <property type="match status" value="1"/>
</dbReference>
<comment type="caution">
    <text evidence="2">The sequence shown here is derived from an EMBL/GenBank/DDBJ whole genome shotgun (WGS) entry which is preliminary data.</text>
</comment>
<reference evidence="2 3" key="1">
    <citation type="journal article" date="2016" name="Nat. Commun.">
        <title>Thousands of microbial genomes shed light on interconnected biogeochemical processes in an aquifer system.</title>
        <authorList>
            <person name="Anantharaman K."/>
            <person name="Brown C.T."/>
            <person name="Hug L.A."/>
            <person name="Sharon I."/>
            <person name="Castelle C.J."/>
            <person name="Probst A.J."/>
            <person name="Thomas B.C."/>
            <person name="Singh A."/>
            <person name="Wilkins M.J."/>
            <person name="Karaoz U."/>
            <person name="Brodie E.L."/>
            <person name="Williams K.H."/>
            <person name="Hubbard S.S."/>
            <person name="Banfield J.F."/>
        </authorList>
    </citation>
    <scope>NUCLEOTIDE SEQUENCE [LARGE SCALE GENOMIC DNA]</scope>
</reference>
<accession>A0A1F4V1Z5</accession>
<proteinExistence type="predicted"/>
<dbReference type="SUPFAM" id="SSF53474">
    <property type="entry name" value="alpha/beta-Hydrolases"/>
    <property type="match status" value="1"/>
</dbReference>
<dbReference type="Pfam" id="PF01738">
    <property type="entry name" value="DLH"/>
    <property type="match status" value="1"/>
</dbReference>
<feature type="domain" description="Dienelactone hydrolase" evidence="1">
    <location>
        <begin position="66"/>
        <end position="270"/>
    </location>
</feature>
<dbReference type="InterPro" id="IPR051049">
    <property type="entry name" value="Dienelactone_hydrolase-like"/>
</dbReference>
<dbReference type="PANTHER" id="PTHR46623:SF7">
    <property type="entry name" value="CARBOXYMETHYLENEBUTENOLIDASE"/>
    <property type="match status" value="1"/>
</dbReference>
<dbReference type="InterPro" id="IPR002925">
    <property type="entry name" value="Dienelactn_hydro"/>
</dbReference>
<organism evidence="2 3">
    <name type="scientific">candidate division WWE3 bacterium RBG_16_37_10</name>
    <dbReference type="NCBI Taxonomy" id="1802610"/>
    <lineage>
        <taxon>Bacteria</taxon>
        <taxon>Katanobacteria</taxon>
    </lineage>
</organism>
<evidence type="ECO:0000259" key="1">
    <source>
        <dbReference type="Pfam" id="PF01738"/>
    </source>
</evidence>
<dbReference type="EMBL" id="MEUT01000027">
    <property type="protein sequence ID" value="OGC51197.1"/>
    <property type="molecule type" value="Genomic_DNA"/>
</dbReference>
<dbReference type="Gene3D" id="3.40.50.1820">
    <property type="entry name" value="alpha/beta hydrolase"/>
    <property type="match status" value="1"/>
</dbReference>
<name>A0A1F4V1Z5_UNCKA</name>
<evidence type="ECO:0000313" key="3">
    <source>
        <dbReference type="Proteomes" id="UP000177371"/>
    </source>
</evidence>
<gene>
    <name evidence="2" type="ORF">A2W32_05655</name>
</gene>
<protein>
    <recommendedName>
        <fullName evidence="1">Dienelactone hydrolase domain-containing protein</fullName>
    </recommendedName>
</protein>
<dbReference type="InterPro" id="IPR029058">
    <property type="entry name" value="AB_hydrolase_fold"/>
</dbReference>
<evidence type="ECO:0000313" key="2">
    <source>
        <dbReference type="EMBL" id="OGC51197.1"/>
    </source>
</evidence>
<sequence>MKKPWIIGPGILFLLIIILLLSAIQKPPGKRIEEGARETSNSEMLKKGGVSNTDEELIQYYEGSLGYFVKPNKEGNYPGVVMIHEWWGLNKNIKDMAEQLASKGYIVMAVDLYYGKVAQTADEARELVTALNEEKALENMKVAVEFLRKNGAVKIASLGWCFGGGQSLQLALSGQELDATVLYYGSLKTDPEKLSVINWPVLGIFGDQDTSIPVETVNSFDSSLDTLNIENEIYIYPGVGHAFANPSGQNYAQEETEDAWEKTLAFLDKHLKK</sequence>
<dbReference type="GO" id="GO:0016787">
    <property type="term" value="F:hydrolase activity"/>
    <property type="evidence" value="ECO:0007669"/>
    <property type="project" value="InterPro"/>
</dbReference>
<dbReference type="AlphaFoldDB" id="A0A1F4V1Z5"/>
<dbReference type="STRING" id="1802610.A2W32_05655"/>
<dbReference type="Proteomes" id="UP000177371">
    <property type="component" value="Unassembled WGS sequence"/>
</dbReference>